<dbReference type="AlphaFoldDB" id="A0AB35L335"/>
<proteinExistence type="predicted"/>
<dbReference type="RefSeq" id="WP_156157183.1">
    <property type="nucleotide sequence ID" value="NZ_JANKBU010000060.1"/>
</dbReference>
<dbReference type="Proteomes" id="UP001159292">
    <property type="component" value="Unassembled WGS sequence"/>
</dbReference>
<sequence length="45" mass="5143">MDLFGAIKLERDKHVIQKLDESIVQSITSLNMIIAEIERYLPATV</sequence>
<dbReference type="EMBL" id="JAOEET010000059">
    <property type="protein sequence ID" value="MDH0569077.1"/>
    <property type="molecule type" value="Genomic_DNA"/>
</dbReference>
<protein>
    <submittedName>
        <fullName evidence="1">Uncharacterized protein</fullName>
    </submittedName>
</protein>
<name>A0AB35L335_ECTOL</name>
<evidence type="ECO:0000313" key="2">
    <source>
        <dbReference type="Proteomes" id="UP001159292"/>
    </source>
</evidence>
<dbReference type="GeneID" id="300415089"/>
<organism evidence="1 2">
    <name type="scientific">Ectopseudomonas oleovorans</name>
    <name type="common">Pseudomonas oleovorans</name>
    <dbReference type="NCBI Taxonomy" id="301"/>
    <lineage>
        <taxon>Bacteria</taxon>
        <taxon>Pseudomonadati</taxon>
        <taxon>Pseudomonadota</taxon>
        <taxon>Gammaproteobacteria</taxon>
        <taxon>Pseudomonadales</taxon>
        <taxon>Pseudomonadaceae</taxon>
        <taxon>Ectopseudomonas</taxon>
    </lineage>
</organism>
<comment type="caution">
    <text evidence="1">The sequence shown here is derived from an EMBL/GenBank/DDBJ whole genome shotgun (WGS) entry which is preliminary data.</text>
</comment>
<evidence type="ECO:0000313" key="1">
    <source>
        <dbReference type="EMBL" id="MDH0569077.1"/>
    </source>
</evidence>
<accession>A0AB35L335</accession>
<gene>
    <name evidence="1" type="ORF">N7671_18090</name>
</gene>
<reference evidence="1" key="1">
    <citation type="submission" date="2022-09" db="EMBL/GenBank/DDBJ databases">
        <title>Intensive care unit water sources are persistently colonized with multi-drug resistant bacteria and are the site of extensive horizontal gene transfer of antibiotic resistance genes.</title>
        <authorList>
            <person name="Diorio-Toth L."/>
        </authorList>
    </citation>
    <scope>NUCLEOTIDE SEQUENCE</scope>
    <source>
        <strain evidence="1">GD04000</strain>
    </source>
</reference>